<reference evidence="9" key="2">
    <citation type="submission" date="2023-05" db="EMBL/GenBank/DDBJ databases">
        <authorList>
            <consortium name="Lawrence Berkeley National Laboratory"/>
            <person name="Steindorff A."/>
            <person name="Hensen N."/>
            <person name="Bonometti L."/>
            <person name="Westerberg I."/>
            <person name="Brannstrom I.O."/>
            <person name="Guillou S."/>
            <person name="Cros-Aarteil S."/>
            <person name="Calhoun S."/>
            <person name="Haridas S."/>
            <person name="Kuo A."/>
            <person name="Mondo S."/>
            <person name="Pangilinan J."/>
            <person name="Riley R."/>
            <person name="Labutti K."/>
            <person name="Andreopoulos B."/>
            <person name="Lipzen A."/>
            <person name="Chen C."/>
            <person name="Yanf M."/>
            <person name="Daum C."/>
            <person name="Ng V."/>
            <person name="Clum A."/>
            <person name="Ohm R."/>
            <person name="Martin F."/>
            <person name="Silar P."/>
            <person name="Natvig D."/>
            <person name="Lalanne C."/>
            <person name="Gautier V."/>
            <person name="Ament-Velasquez S.L."/>
            <person name="Kruys A."/>
            <person name="Hutchinson M.I."/>
            <person name="Powell A.J."/>
            <person name="Barry K."/>
            <person name="Miller A.N."/>
            <person name="Grigoriev I.V."/>
            <person name="Debuchy R."/>
            <person name="Gladieux P."/>
            <person name="Thoren M.H."/>
            <person name="Johannesson H."/>
        </authorList>
    </citation>
    <scope>NUCLEOTIDE SEQUENCE</scope>
    <source>
        <strain evidence="9">CBS 731.68</strain>
    </source>
</reference>
<feature type="region of interest" description="Disordered" evidence="7">
    <location>
        <begin position="653"/>
        <end position="679"/>
    </location>
</feature>
<evidence type="ECO:0000259" key="8">
    <source>
        <dbReference type="Pfam" id="PF09733"/>
    </source>
</evidence>
<dbReference type="InterPro" id="IPR019135">
    <property type="entry name" value="Polycomb_protein_VEFS-Box"/>
</dbReference>
<dbReference type="SUPFAM" id="SSF57903">
    <property type="entry name" value="FYVE/PHD zinc finger"/>
    <property type="match status" value="1"/>
</dbReference>
<keyword evidence="4" id="KW-0862">Zinc</keyword>
<evidence type="ECO:0000313" key="9">
    <source>
        <dbReference type="EMBL" id="KAK4120793.1"/>
    </source>
</evidence>
<evidence type="ECO:0000256" key="4">
    <source>
        <dbReference type="ARBA" id="ARBA00022833"/>
    </source>
</evidence>
<dbReference type="GO" id="GO:0016586">
    <property type="term" value="C:RSC-type complex"/>
    <property type="evidence" value="ECO:0007669"/>
    <property type="project" value="TreeGrafter"/>
</dbReference>
<accession>A0AAN6TU53</accession>
<name>A0AAN6TU53_9PEZI</name>
<comment type="similarity">
    <text evidence="1">Belongs to the VEFS (VRN2-EMF2-FIS2-SU(Z)12) family.</text>
</comment>
<keyword evidence="2" id="KW-0479">Metal-binding</keyword>
<dbReference type="GO" id="GO:0008270">
    <property type="term" value="F:zinc ion binding"/>
    <property type="evidence" value="ECO:0007669"/>
    <property type="project" value="UniProtKB-KW"/>
</dbReference>
<dbReference type="AlphaFoldDB" id="A0AAN6TU53"/>
<dbReference type="Pfam" id="PF09733">
    <property type="entry name" value="VEFS-Box"/>
    <property type="match status" value="1"/>
</dbReference>
<feature type="compositionally biased region" description="Basic and acidic residues" evidence="7">
    <location>
        <begin position="653"/>
        <end position="669"/>
    </location>
</feature>
<feature type="region of interest" description="Disordered" evidence="7">
    <location>
        <begin position="34"/>
        <end position="60"/>
    </location>
</feature>
<keyword evidence="6" id="KW-0804">Transcription</keyword>
<dbReference type="GO" id="GO:0031490">
    <property type="term" value="F:chromatin DNA binding"/>
    <property type="evidence" value="ECO:0007669"/>
    <property type="project" value="TreeGrafter"/>
</dbReference>
<dbReference type="CDD" id="cd21552">
    <property type="entry name" value="VEFS-box_ctSUZ12-like"/>
    <property type="match status" value="1"/>
</dbReference>
<evidence type="ECO:0000256" key="7">
    <source>
        <dbReference type="SAM" id="MobiDB-lite"/>
    </source>
</evidence>
<proteinExistence type="inferred from homology"/>
<dbReference type="PANTHER" id="PTHR22597:SF0">
    <property type="entry name" value="POLYCOMB PROTEIN SUZ12"/>
    <property type="match status" value="1"/>
</dbReference>
<evidence type="ECO:0000256" key="6">
    <source>
        <dbReference type="ARBA" id="ARBA00023163"/>
    </source>
</evidence>
<dbReference type="Proteomes" id="UP001302602">
    <property type="component" value="Unassembled WGS sequence"/>
</dbReference>
<dbReference type="PROSITE" id="PS01359">
    <property type="entry name" value="ZF_PHD_1"/>
    <property type="match status" value="1"/>
</dbReference>
<evidence type="ECO:0000256" key="1">
    <source>
        <dbReference type="ARBA" id="ARBA00007416"/>
    </source>
</evidence>
<evidence type="ECO:0000256" key="2">
    <source>
        <dbReference type="ARBA" id="ARBA00022723"/>
    </source>
</evidence>
<reference evidence="9" key="1">
    <citation type="journal article" date="2023" name="Mol. Phylogenet. Evol.">
        <title>Genome-scale phylogeny and comparative genomics of the fungal order Sordariales.</title>
        <authorList>
            <person name="Hensen N."/>
            <person name="Bonometti L."/>
            <person name="Westerberg I."/>
            <person name="Brannstrom I.O."/>
            <person name="Guillou S."/>
            <person name="Cros-Aarteil S."/>
            <person name="Calhoun S."/>
            <person name="Haridas S."/>
            <person name="Kuo A."/>
            <person name="Mondo S."/>
            <person name="Pangilinan J."/>
            <person name="Riley R."/>
            <person name="LaButti K."/>
            <person name="Andreopoulos B."/>
            <person name="Lipzen A."/>
            <person name="Chen C."/>
            <person name="Yan M."/>
            <person name="Daum C."/>
            <person name="Ng V."/>
            <person name="Clum A."/>
            <person name="Steindorff A."/>
            <person name="Ohm R.A."/>
            <person name="Martin F."/>
            <person name="Silar P."/>
            <person name="Natvig D.O."/>
            <person name="Lalanne C."/>
            <person name="Gautier V."/>
            <person name="Ament-Velasquez S.L."/>
            <person name="Kruys A."/>
            <person name="Hutchinson M.I."/>
            <person name="Powell A.J."/>
            <person name="Barry K."/>
            <person name="Miller A.N."/>
            <person name="Grigoriev I.V."/>
            <person name="Debuchy R."/>
            <person name="Gladieux P."/>
            <person name="Hiltunen Thoren M."/>
            <person name="Johannesson H."/>
        </authorList>
    </citation>
    <scope>NUCLEOTIDE SEQUENCE</scope>
    <source>
        <strain evidence="9">CBS 731.68</strain>
    </source>
</reference>
<keyword evidence="3" id="KW-0863">Zinc-finger</keyword>
<gene>
    <name evidence="9" type="ORF">N657DRAFT_140663</name>
</gene>
<organism evidence="9 10">
    <name type="scientific">Parathielavia appendiculata</name>
    <dbReference type="NCBI Taxonomy" id="2587402"/>
    <lineage>
        <taxon>Eukaryota</taxon>
        <taxon>Fungi</taxon>
        <taxon>Dikarya</taxon>
        <taxon>Ascomycota</taxon>
        <taxon>Pezizomycotina</taxon>
        <taxon>Sordariomycetes</taxon>
        <taxon>Sordariomycetidae</taxon>
        <taxon>Sordariales</taxon>
        <taxon>Chaetomiaceae</taxon>
        <taxon>Parathielavia</taxon>
    </lineage>
</organism>
<sequence length="740" mass="83623">MTNASCHHRGLPFLHRNWLKTTNYWDPKMAITSSSESRDAGDKPADNDHPSNRPAKRRRIDNDYDGFPLFENYATAQRALRIEVLKISHKDSPRVKNGILNGVIPPNIRDVVQIKARCKLTICGHKGGEPVVLHVDSQVCDIRIFKNPAGSSPMARFSSITPFHIPEEKIYLERDDDAIFGLAKCYSVLVELESAGDANWPPTDLVPISDEDTFYSRGLPSRQWVLTANIADLFSSRNRKSVRLRVKKHPLGDVATNFIMDMDVRWLTAISSQQKAREHSKDILPSISVYDPNQPVVPVVNGNIKSAIVNGVNGHHRELLVNGEGDITLNGQSNGTVVDPVEELAEGELTPGRSRRTRQDINYNVKQMWNKQVGRETRKRRKLGDEHGQVDEHTITYLLPPEQVQTDKFACLLCGAENDRLSQLRAHYQCHPQYDFHFEFKPKVGYCVTVKPNANSLGSPLRPRVYQLGLPVKPLDLDKYVNGDDSWVTSRLGPDDGREVFQETAPKAARTKPTAKRTRKKVLVPKTKTPLFDPLSKAQLQPGTPVPQHAIDDSWLLLKHRDNLQDFIDLNAEEKEYQQEWDAFILPKHISSEQYLPRHFLRFVRDKAAWLVAKPSRADEFSKHVATLLARRVLPESVIHEATQLLNDARARRVARGEGHGHGQRRQQEVGETEDEESALHVRTKATGGCCAECGRPVPVPAMLVCANLECKNRLYHDACVENTDEAVARREQWKCKACV</sequence>
<comment type="caution">
    <text evidence="9">The sequence shown here is derived from an EMBL/GenBank/DDBJ whole genome shotgun (WGS) entry which is preliminary data.</text>
</comment>
<dbReference type="CDD" id="cd15489">
    <property type="entry name" value="PHD_SF"/>
    <property type="match status" value="1"/>
</dbReference>
<evidence type="ECO:0000313" key="10">
    <source>
        <dbReference type="Proteomes" id="UP001302602"/>
    </source>
</evidence>
<keyword evidence="5" id="KW-0805">Transcription regulation</keyword>
<feature type="domain" description="Polycomb protein VEFS-Box" evidence="8">
    <location>
        <begin position="551"/>
        <end position="634"/>
    </location>
</feature>
<protein>
    <recommendedName>
        <fullName evidence="8">Polycomb protein VEFS-Box domain-containing protein</fullName>
    </recommendedName>
</protein>
<dbReference type="InterPro" id="IPR019786">
    <property type="entry name" value="Zinc_finger_PHD-type_CS"/>
</dbReference>
<dbReference type="GeneID" id="87822697"/>
<dbReference type="EMBL" id="MU853236">
    <property type="protein sequence ID" value="KAK4120793.1"/>
    <property type="molecule type" value="Genomic_DNA"/>
</dbReference>
<keyword evidence="10" id="KW-1185">Reference proteome</keyword>
<dbReference type="RefSeq" id="XP_062644564.1">
    <property type="nucleotide sequence ID" value="XM_062785931.1"/>
</dbReference>
<dbReference type="PANTHER" id="PTHR22597">
    <property type="entry name" value="POLYCOMB GROUP PROTEIN"/>
    <property type="match status" value="1"/>
</dbReference>
<feature type="compositionally biased region" description="Basic and acidic residues" evidence="7">
    <location>
        <begin position="36"/>
        <end position="51"/>
    </location>
</feature>
<evidence type="ECO:0000256" key="3">
    <source>
        <dbReference type="ARBA" id="ARBA00022771"/>
    </source>
</evidence>
<dbReference type="InterPro" id="IPR011011">
    <property type="entry name" value="Znf_FYVE_PHD"/>
</dbReference>
<evidence type="ECO:0000256" key="5">
    <source>
        <dbReference type="ARBA" id="ARBA00023015"/>
    </source>
</evidence>